<feature type="signal peptide" evidence="2">
    <location>
        <begin position="1"/>
        <end position="19"/>
    </location>
</feature>
<reference evidence="4" key="1">
    <citation type="journal article" date="2019" name="Int. J. Syst. Evol. Microbiol.">
        <title>The Global Catalogue of Microorganisms (GCM) 10K type strain sequencing project: providing services to taxonomists for standard genome sequencing and annotation.</title>
        <authorList>
            <consortium name="The Broad Institute Genomics Platform"/>
            <consortium name="The Broad Institute Genome Sequencing Center for Infectious Disease"/>
            <person name="Wu L."/>
            <person name="Ma J."/>
        </authorList>
    </citation>
    <scope>NUCLEOTIDE SEQUENCE [LARGE SCALE GENOMIC DNA]</scope>
    <source>
        <strain evidence="4">CCUG 38813</strain>
    </source>
</reference>
<name>A0ABW0PMI2_9BURK</name>
<dbReference type="Proteomes" id="UP001596031">
    <property type="component" value="Unassembled WGS sequence"/>
</dbReference>
<evidence type="ECO:0000313" key="4">
    <source>
        <dbReference type="Proteomes" id="UP001596031"/>
    </source>
</evidence>
<accession>A0ABW0PMI2</accession>
<evidence type="ECO:0000313" key="3">
    <source>
        <dbReference type="EMBL" id="MFC5513861.1"/>
    </source>
</evidence>
<dbReference type="RefSeq" id="WP_379726844.1">
    <property type="nucleotide sequence ID" value="NZ_JBHSMS010000079.1"/>
</dbReference>
<comment type="caution">
    <text evidence="3">The sequence shown here is derived from an EMBL/GenBank/DDBJ whole genome shotgun (WGS) entry which is preliminary data.</text>
</comment>
<feature type="compositionally biased region" description="Basic and acidic residues" evidence="1">
    <location>
        <begin position="67"/>
        <end position="78"/>
    </location>
</feature>
<organism evidence="3 4">
    <name type="scientific">Massilia jejuensis</name>
    <dbReference type="NCBI Taxonomy" id="648894"/>
    <lineage>
        <taxon>Bacteria</taxon>
        <taxon>Pseudomonadati</taxon>
        <taxon>Pseudomonadota</taxon>
        <taxon>Betaproteobacteria</taxon>
        <taxon>Burkholderiales</taxon>
        <taxon>Oxalobacteraceae</taxon>
        <taxon>Telluria group</taxon>
        <taxon>Massilia</taxon>
    </lineage>
</organism>
<dbReference type="EMBL" id="JBHSMS010000079">
    <property type="protein sequence ID" value="MFC5513861.1"/>
    <property type="molecule type" value="Genomic_DNA"/>
</dbReference>
<keyword evidence="2" id="KW-0732">Signal</keyword>
<feature type="compositionally biased region" description="Pro residues" evidence="1">
    <location>
        <begin position="87"/>
        <end position="110"/>
    </location>
</feature>
<gene>
    <name evidence="3" type="ORF">ACFPOU_22415</name>
</gene>
<evidence type="ECO:0000256" key="2">
    <source>
        <dbReference type="SAM" id="SignalP"/>
    </source>
</evidence>
<proteinExistence type="predicted"/>
<feature type="chain" id="PRO_5047146748" evidence="2">
    <location>
        <begin position="20"/>
        <end position="110"/>
    </location>
</feature>
<sequence>MRRAFVIFLILLFPLNVLALSLSVAAERQTGAIGHAPGFAPAADTAGTVGDMTLGDVDADEPPAGADSHDSVNEEGRSRRAMLRGGPRPPPPPSRRGLAPVPPIKPPPVH</sequence>
<evidence type="ECO:0000256" key="1">
    <source>
        <dbReference type="SAM" id="MobiDB-lite"/>
    </source>
</evidence>
<feature type="region of interest" description="Disordered" evidence="1">
    <location>
        <begin position="34"/>
        <end position="110"/>
    </location>
</feature>
<keyword evidence="4" id="KW-1185">Reference proteome</keyword>
<protein>
    <submittedName>
        <fullName evidence="3">Uncharacterized protein</fullName>
    </submittedName>
</protein>